<dbReference type="Pfam" id="PF13607">
    <property type="entry name" value="Succ_CoA_lig"/>
    <property type="match status" value="1"/>
</dbReference>
<dbReference type="InterPro" id="IPR001763">
    <property type="entry name" value="Rhodanese-like_dom"/>
</dbReference>
<comment type="caution">
    <text evidence="8">The sequence shown here is derived from an EMBL/GenBank/DDBJ whole genome shotgun (WGS) entry which is preliminary data.</text>
</comment>
<dbReference type="Pfam" id="PF13380">
    <property type="entry name" value="CoA_binding_2"/>
    <property type="match status" value="1"/>
</dbReference>
<protein>
    <submittedName>
        <fullName evidence="8">Acetate--CoA ligase family protein</fullName>
    </submittedName>
</protein>
<accession>A0ABD4Z3F7</accession>
<dbReference type="SUPFAM" id="SSF52210">
    <property type="entry name" value="Succinyl-CoA synthetase domains"/>
    <property type="match status" value="2"/>
</dbReference>
<evidence type="ECO:0000256" key="1">
    <source>
        <dbReference type="ARBA" id="ARBA00022598"/>
    </source>
</evidence>
<dbReference type="InterPro" id="IPR051538">
    <property type="entry name" value="Acyl-CoA_Synth/Transferase"/>
</dbReference>
<organism evidence="8 9">
    <name type="scientific">Achromobacter mucicolens</name>
    <dbReference type="NCBI Taxonomy" id="1389922"/>
    <lineage>
        <taxon>Bacteria</taxon>
        <taxon>Pseudomonadati</taxon>
        <taxon>Pseudomonadota</taxon>
        <taxon>Betaproteobacteria</taxon>
        <taxon>Burkholderiales</taxon>
        <taxon>Alcaligenaceae</taxon>
        <taxon>Achromobacter</taxon>
    </lineage>
</organism>
<dbReference type="InterPro" id="IPR032875">
    <property type="entry name" value="Succ_CoA_lig_flav_dom"/>
</dbReference>
<evidence type="ECO:0000313" key="9">
    <source>
        <dbReference type="Proteomes" id="UP001158644"/>
    </source>
</evidence>
<dbReference type="Gene3D" id="3.30.1490.20">
    <property type="entry name" value="ATP-grasp fold, A domain"/>
    <property type="match status" value="1"/>
</dbReference>
<dbReference type="Gene3D" id="3.40.50.261">
    <property type="entry name" value="Succinyl-CoA synthetase domains"/>
    <property type="match status" value="2"/>
</dbReference>
<dbReference type="Proteomes" id="UP001158644">
    <property type="component" value="Unassembled WGS sequence"/>
</dbReference>
<keyword evidence="2 5" id="KW-0547">Nucleotide-binding</keyword>
<dbReference type="PANTHER" id="PTHR43334">
    <property type="entry name" value="ACETATE--COA LIGASE [ADP-FORMING]"/>
    <property type="match status" value="1"/>
</dbReference>
<dbReference type="SMART" id="SM00881">
    <property type="entry name" value="CoA_binding"/>
    <property type="match status" value="1"/>
</dbReference>
<dbReference type="PROSITE" id="PS50206">
    <property type="entry name" value="RHODANESE_3"/>
    <property type="match status" value="1"/>
</dbReference>
<dbReference type="EMBL" id="JAOBZK010000103">
    <property type="protein sequence ID" value="MDH1182126.1"/>
    <property type="molecule type" value="Genomic_DNA"/>
</dbReference>
<evidence type="ECO:0000259" key="7">
    <source>
        <dbReference type="PROSITE" id="PS50975"/>
    </source>
</evidence>
<evidence type="ECO:0000259" key="6">
    <source>
        <dbReference type="PROSITE" id="PS50206"/>
    </source>
</evidence>
<dbReference type="GO" id="GO:0016874">
    <property type="term" value="F:ligase activity"/>
    <property type="evidence" value="ECO:0007669"/>
    <property type="project" value="UniProtKB-KW"/>
</dbReference>
<feature type="domain" description="Rhodanese" evidence="6">
    <location>
        <begin position="92"/>
        <end position="117"/>
    </location>
</feature>
<gene>
    <name evidence="8" type="ORF">N5C72_28965</name>
</gene>
<evidence type="ECO:0000256" key="3">
    <source>
        <dbReference type="ARBA" id="ARBA00022840"/>
    </source>
</evidence>
<dbReference type="PROSITE" id="PS50975">
    <property type="entry name" value="ATP_GRASP"/>
    <property type="match status" value="1"/>
</dbReference>
<evidence type="ECO:0000256" key="5">
    <source>
        <dbReference type="PROSITE-ProRule" id="PRU00409"/>
    </source>
</evidence>
<dbReference type="InterPro" id="IPR011761">
    <property type="entry name" value="ATP-grasp"/>
</dbReference>
<proteinExistence type="inferred from homology"/>
<dbReference type="InterPro" id="IPR003781">
    <property type="entry name" value="CoA-bd"/>
</dbReference>
<dbReference type="InterPro" id="IPR036291">
    <property type="entry name" value="NAD(P)-bd_dom_sf"/>
</dbReference>
<keyword evidence="3 5" id="KW-0067">ATP-binding</keyword>
<dbReference type="Pfam" id="PF13549">
    <property type="entry name" value="ATP-grasp_5"/>
    <property type="match status" value="1"/>
</dbReference>
<dbReference type="InterPro" id="IPR016102">
    <property type="entry name" value="Succinyl-CoA_synth-like"/>
</dbReference>
<evidence type="ECO:0000256" key="4">
    <source>
        <dbReference type="ARBA" id="ARBA00060888"/>
    </source>
</evidence>
<dbReference type="PANTHER" id="PTHR43334:SF1">
    <property type="entry name" value="3-HYDROXYPROPIONATE--COA LIGASE [ADP-FORMING]"/>
    <property type="match status" value="1"/>
</dbReference>
<dbReference type="SUPFAM" id="SSF51735">
    <property type="entry name" value="NAD(P)-binding Rossmann-fold domains"/>
    <property type="match status" value="1"/>
</dbReference>
<dbReference type="AlphaFoldDB" id="A0ABD4Z3F7"/>
<dbReference type="GO" id="GO:0005524">
    <property type="term" value="F:ATP binding"/>
    <property type="evidence" value="ECO:0007669"/>
    <property type="project" value="UniProtKB-UniRule"/>
</dbReference>
<dbReference type="InterPro" id="IPR013815">
    <property type="entry name" value="ATP_grasp_subdomain_1"/>
</dbReference>
<name>A0ABD4Z3F7_9BURK</name>
<dbReference type="SUPFAM" id="SSF56059">
    <property type="entry name" value="Glutathione synthetase ATP-binding domain-like"/>
    <property type="match status" value="1"/>
</dbReference>
<evidence type="ECO:0000313" key="8">
    <source>
        <dbReference type="EMBL" id="MDH1182126.1"/>
    </source>
</evidence>
<sequence length="707" mass="74003">MAAPDTGLARLFNPRSVALVGATDRSTWSKMAFDNLKLLGFEGKVHLVNRSGGVVHGQQSFKTAVDIGESVDVALLMVPNPAMEDALRDLGAAGIRHAVVLAGGFAETGSEGRTMQERMVATARELGITLLGPNCLGFINFTTGAVCWTGAMRTPPLKGGISIVSQSGAVATVMKHFAHQHGVGMNVVAATGNEAMLGLAECVDYLVDDESTKVIAVFAETVRDTRLFRAAAERALAKAKPIVVLKVGRSDIATQAAQSHTGSLVGDDSVFDGVCRQLGLVRVRSIEELVFTAALLEKTGVLAEGGVAVLSSSGGMGELAADYAQLETLRLPALSNETLSALREILPPMATPANPLDLTGAVVNDPALFTRCMDAMQRDPAVSVLVCVADVPTANNNDWAPFAVGTLQAIGQFKPDGRARYLVVSNTVKAVSDKSREEVEKAQIPYLACGLDIALRALRYAADWSRMSRSAGGERAARALPGAASTAGADLPQSERETVDYLKRFGVPVVPQVLATDAKQAVAAARDMNGPVVLKIASPDIAHKTEVGGVVLNLQGDDAVEAAFRRIMDAAASAMPKARLDGVIVSPMRKGGIELFTGVRVDAQWGPVIALGLGGVWIEALQDVSLRLLPVTPADVEQMVSELRGAKLLQGFRGAPPVDVAKLADAVARIGDAALALGATLDTLEVNPLLADGARIEALDALATYNH</sequence>
<reference evidence="8 9" key="1">
    <citation type="submission" date="2022-09" db="EMBL/GenBank/DDBJ databases">
        <title>Intensive care unit water sources are persistently colonized with multi-drug resistant bacteria and are the site of extensive horizontal gene transfer of antibiotic resistance genes.</title>
        <authorList>
            <person name="Diorio-Toth L."/>
        </authorList>
    </citation>
    <scope>NUCLEOTIDE SEQUENCE [LARGE SCALE GENOMIC DNA]</scope>
    <source>
        <strain evidence="8 9">GD03967</strain>
    </source>
</reference>
<dbReference type="FunFam" id="3.30.1490.20:FF:000020">
    <property type="entry name" value="Protein lysine acetyltransferase"/>
    <property type="match status" value="1"/>
</dbReference>
<dbReference type="Gene3D" id="3.30.470.20">
    <property type="entry name" value="ATP-grasp fold, B domain"/>
    <property type="match status" value="1"/>
</dbReference>
<keyword evidence="1 8" id="KW-0436">Ligase</keyword>
<feature type="domain" description="ATP-grasp" evidence="7">
    <location>
        <begin position="499"/>
        <end position="535"/>
    </location>
</feature>
<comment type="similarity">
    <text evidence="4">In the N-terminal section; belongs to the acetate CoA ligase alpha subunit family.</text>
</comment>
<evidence type="ECO:0000256" key="2">
    <source>
        <dbReference type="ARBA" id="ARBA00022741"/>
    </source>
</evidence>
<dbReference type="Gene3D" id="3.40.50.720">
    <property type="entry name" value="NAD(P)-binding Rossmann-like Domain"/>
    <property type="match status" value="1"/>
</dbReference>